<sequence length="164" mass="18248">MRVSDFSKAYIKSCLSEFVTGVTVVTTVSRSGSMHGITVNSFNSVSLVPPMVLFSIEKSASRFEIFHTCSRFIVNILSDKQKSISQDFAESDVKDWKDFNYSVMDGIPIIDGVISYIYCAKKHVYDGGDHKIIVGEVISCSKLNSNDKPLVYYKGKYMVIGSVL</sequence>
<dbReference type="AlphaFoldDB" id="A0A0F3NCG2"/>
<dbReference type="Gene3D" id="2.30.110.10">
    <property type="entry name" value="Electron Transport, Fmn-binding Protein, Chain A"/>
    <property type="match status" value="1"/>
</dbReference>
<proteinExistence type="inferred from homology"/>
<evidence type="ECO:0000313" key="5">
    <source>
        <dbReference type="Proteomes" id="UP000033546"/>
    </source>
</evidence>
<evidence type="ECO:0000313" key="4">
    <source>
        <dbReference type="EMBL" id="KJV65441.1"/>
    </source>
</evidence>
<dbReference type="PATRIC" id="fig|1359167.3.peg.367"/>
<dbReference type="Proteomes" id="UP000033546">
    <property type="component" value="Unassembled WGS sequence"/>
</dbReference>
<accession>A0A0F3NCG2</accession>
<dbReference type="PANTHER" id="PTHR30466">
    <property type="entry name" value="FLAVIN REDUCTASE"/>
    <property type="match status" value="1"/>
</dbReference>
<dbReference type="InterPro" id="IPR050268">
    <property type="entry name" value="NADH-dep_flavin_reductase"/>
</dbReference>
<dbReference type="RefSeq" id="WP_045804751.1">
    <property type="nucleotide sequence ID" value="NZ_LANU01000002.1"/>
</dbReference>
<reference evidence="4 5" key="1">
    <citation type="submission" date="2015-02" db="EMBL/GenBank/DDBJ databases">
        <title>Genome Sequencing of Rickettsiales.</title>
        <authorList>
            <person name="Daugherty S.C."/>
            <person name="Su Q."/>
            <person name="Abolude K."/>
            <person name="Beier-Sexton M."/>
            <person name="Carlyon J.A."/>
            <person name="Carter R."/>
            <person name="Day N.P."/>
            <person name="Dumler S.J."/>
            <person name="Dyachenko V."/>
            <person name="Godinez A."/>
            <person name="Kurtti T.J."/>
            <person name="Lichay M."/>
            <person name="Mullins K.E."/>
            <person name="Ott S."/>
            <person name="Pappas-Brown V."/>
            <person name="Paris D.H."/>
            <person name="Patel P."/>
            <person name="Richards A.L."/>
            <person name="Sadzewicz L."/>
            <person name="Sears K."/>
            <person name="Seidman D."/>
            <person name="Sengamalay N."/>
            <person name="Stenos J."/>
            <person name="Tallon L.J."/>
            <person name="Vincent G."/>
            <person name="Fraser C.M."/>
            <person name="Munderloh U."/>
            <person name="Dunning-Hotopp J.C."/>
        </authorList>
    </citation>
    <scope>NUCLEOTIDE SEQUENCE [LARGE SCALE GENOMIC DNA]</scope>
    <source>
        <strain evidence="4 5">EmCRT</strain>
    </source>
</reference>
<dbReference type="Pfam" id="PF01613">
    <property type="entry name" value="Flavin_Reduct"/>
    <property type="match status" value="1"/>
</dbReference>
<gene>
    <name evidence="4" type="ORF">EMUCRT_0383</name>
</gene>
<comment type="similarity">
    <text evidence="1">Belongs to the non-flavoprotein flavin reductase family.</text>
</comment>
<dbReference type="PANTHER" id="PTHR30466:SF11">
    <property type="entry name" value="FLAVIN-DEPENDENT MONOOXYGENASE, REDUCTASE SUBUNIT HSAB"/>
    <property type="match status" value="1"/>
</dbReference>
<evidence type="ECO:0000256" key="1">
    <source>
        <dbReference type="ARBA" id="ARBA00008898"/>
    </source>
</evidence>
<protein>
    <submittedName>
        <fullName evidence="4">Flavin reductase like domain protein</fullName>
    </submittedName>
</protein>
<comment type="caution">
    <text evidence="4">The sequence shown here is derived from an EMBL/GenBank/DDBJ whole genome shotgun (WGS) entry which is preliminary data.</text>
</comment>
<organism evidence="4 5">
    <name type="scientific">Ehrlichia cf. muris str. EmCRT</name>
    <dbReference type="NCBI Taxonomy" id="1359167"/>
    <lineage>
        <taxon>Bacteria</taxon>
        <taxon>Pseudomonadati</taxon>
        <taxon>Pseudomonadota</taxon>
        <taxon>Alphaproteobacteria</taxon>
        <taxon>Rickettsiales</taxon>
        <taxon>Anaplasmataceae</taxon>
        <taxon>Ehrlichia</taxon>
    </lineage>
</organism>
<dbReference type="InterPro" id="IPR002563">
    <property type="entry name" value="Flavin_Rdtase-like_dom"/>
</dbReference>
<dbReference type="SUPFAM" id="SSF50475">
    <property type="entry name" value="FMN-binding split barrel"/>
    <property type="match status" value="1"/>
</dbReference>
<feature type="domain" description="Flavin reductase like" evidence="3">
    <location>
        <begin position="15"/>
        <end position="159"/>
    </location>
</feature>
<dbReference type="GO" id="GO:0042602">
    <property type="term" value="F:riboflavin reductase (NADPH) activity"/>
    <property type="evidence" value="ECO:0007669"/>
    <property type="project" value="TreeGrafter"/>
</dbReference>
<evidence type="ECO:0000259" key="3">
    <source>
        <dbReference type="SMART" id="SM00903"/>
    </source>
</evidence>
<dbReference type="GO" id="GO:0010181">
    <property type="term" value="F:FMN binding"/>
    <property type="evidence" value="ECO:0007669"/>
    <property type="project" value="InterPro"/>
</dbReference>
<keyword evidence="2" id="KW-0560">Oxidoreductase</keyword>
<dbReference type="EMBL" id="LANU01000002">
    <property type="protein sequence ID" value="KJV65441.1"/>
    <property type="molecule type" value="Genomic_DNA"/>
</dbReference>
<dbReference type="InterPro" id="IPR012349">
    <property type="entry name" value="Split_barrel_FMN-bd"/>
</dbReference>
<evidence type="ECO:0000256" key="2">
    <source>
        <dbReference type="ARBA" id="ARBA00023002"/>
    </source>
</evidence>
<name>A0A0F3NCG2_9RICK</name>
<dbReference type="SMART" id="SM00903">
    <property type="entry name" value="Flavin_Reduct"/>
    <property type="match status" value="1"/>
</dbReference>